<accession>A0A7T5UQX2</accession>
<gene>
    <name evidence="7" type="ORF">HYW89_02555</name>
</gene>
<dbReference type="Pfam" id="PF18884">
    <property type="entry name" value="TSP3_bac"/>
    <property type="match status" value="2"/>
</dbReference>
<evidence type="ECO:0000256" key="3">
    <source>
        <dbReference type="ARBA" id="ARBA00022729"/>
    </source>
</evidence>
<keyword evidence="6" id="KW-1133">Transmembrane helix</keyword>
<feature type="transmembrane region" description="Helical" evidence="6">
    <location>
        <begin position="15"/>
        <end position="33"/>
    </location>
</feature>
<evidence type="ECO:0000256" key="6">
    <source>
        <dbReference type="SAM" id="Phobius"/>
    </source>
</evidence>
<reference evidence="7 8" key="1">
    <citation type="submission" date="2020-07" db="EMBL/GenBank/DDBJ databases">
        <title>Huge and variable diversity of episymbiotic CPR bacteria and DPANN archaea in groundwater ecosystems.</title>
        <authorList>
            <person name="He C.Y."/>
            <person name="Keren R."/>
            <person name="Whittaker M."/>
            <person name="Farag I.F."/>
            <person name="Doudna J."/>
            <person name="Cate J.H.D."/>
            <person name="Banfield J.F."/>
        </authorList>
    </citation>
    <scope>NUCLEOTIDE SEQUENCE [LARGE SCALE GENOMIC DNA]</scope>
    <source>
        <strain evidence="7">NC_groundwater_541_Ag_S-0.1um_46_50</strain>
    </source>
</reference>
<keyword evidence="3" id="KW-0732">Signal</keyword>
<evidence type="ECO:0000256" key="4">
    <source>
        <dbReference type="ARBA" id="ARBA00022837"/>
    </source>
</evidence>
<name>A0A7T5UQX2_9BACT</name>
<evidence type="ECO:0000256" key="1">
    <source>
        <dbReference type="ARBA" id="ARBA00004613"/>
    </source>
</evidence>
<feature type="region of interest" description="Disordered" evidence="5">
    <location>
        <begin position="97"/>
        <end position="122"/>
    </location>
</feature>
<dbReference type="InterPro" id="IPR059100">
    <property type="entry name" value="TSP3_bac"/>
</dbReference>
<dbReference type="PANTHER" id="PTHR37467:SF1">
    <property type="entry name" value="EXPORTED CALCIUM-BINDING GLYCOPROTEIN"/>
    <property type="match status" value="1"/>
</dbReference>
<evidence type="ECO:0000256" key="2">
    <source>
        <dbReference type="ARBA" id="ARBA00022525"/>
    </source>
</evidence>
<comment type="subcellular location">
    <subcellularLocation>
        <location evidence="1">Secreted</location>
    </subcellularLocation>
</comment>
<proteinExistence type="predicted"/>
<evidence type="ECO:0000313" key="7">
    <source>
        <dbReference type="EMBL" id="QQG44871.1"/>
    </source>
</evidence>
<dbReference type="PANTHER" id="PTHR37467">
    <property type="entry name" value="EXPORTED CALCIUM-BINDING GLYCOPROTEIN-RELATED"/>
    <property type="match status" value="1"/>
</dbReference>
<evidence type="ECO:0000313" key="8">
    <source>
        <dbReference type="Proteomes" id="UP000595618"/>
    </source>
</evidence>
<dbReference type="Proteomes" id="UP000595618">
    <property type="component" value="Chromosome"/>
</dbReference>
<dbReference type="InterPro" id="IPR053180">
    <property type="entry name" value="Ca-binding_acidic-repeat"/>
</dbReference>
<keyword evidence="6" id="KW-0472">Membrane</keyword>
<keyword evidence="2" id="KW-0964">Secreted</keyword>
<dbReference type="AlphaFoldDB" id="A0A7T5UQX2"/>
<evidence type="ECO:0000256" key="5">
    <source>
        <dbReference type="SAM" id="MobiDB-lite"/>
    </source>
</evidence>
<protein>
    <recommendedName>
        <fullName evidence="9">Thrombospondin type 3 repeat superfamily protein</fullName>
    </recommendedName>
</protein>
<keyword evidence="4" id="KW-0106">Calcium</keyword>
<sequence>MKTWFGIILPTLKKAGLILAVLVFLALIAGTFFRQNKKDASVEGGATAAPKKQQIQLTQDSDSDGLKDWEEAIYRTDPHNADTDGDGAKDGEEIAQNRNPLQAGPGDFLAASAPTAGKGGVEPAKNITDRLIQLFGAKYFAQRINDPDQPLDVQEIANDIAQNIPSYQSSIKPFLLKDLTILKNSTPENIKNWAKSFDAINEEAFAGINEAEISILIKALSTEDYSLLAELDKHITAYNTTLERMRKLVVPSEFASFQLRFMNIALELRELAQNFKKADKDVLAASSGVQSYLKLASEIQTISQNVKQELRRRNLL</sequence>
<organism evidence="7 8">
    <name type="scientific">Candidatus Sungiibacteriota bacterium</name>
    <dbReference type="NCBI Taxonomy" id="2750080"/>
    <lineage>
        <taxon>Bacteria</taxon>
        <taxon>Candidatus Sungiibacteriota</taxon>
    </lineage>
</organism>
<evidence type="ECO:0008006" key="9">
    <source>
        <dbReference type="Google" id="ProtNLM"/>
    </source>
</evidence>
<keyword evidence="6" id="KW-0812">Transmembrane</keyword>
<dbReference type="EMBL" id="CP066690">
    <property type="protein sequence ID" value="QQG44871.1"/>
    <property type="molecule type" value="Genomic_DNA"/>
</dbReference>